<dbReference type="InterPro" id="IPR000198">
    <property type="entry name" value="RhoGAP_dom"/>
</dbReference>
<keyword evidence="1" id="KW-0343">GTPase activation</keyword>
<evidence type="ECO:0000256" key="1">
    <source>
        <dbReference type="ARBA" id="ARBA00022468"/>
    </source>
</evidence>
<dbReference type="PANTHER" id="PTHR14963">
    <property type="entry name" value="RHO GTPASE ACTIVATING PROTEIN 18,19-RELATED"/>
    <property type="match status" value="1"/>
</dbReference>
<keyword evidence="3" id="KW-1185">Reference proteome</keyword>
<dbReference type="GO" id="GO:0051056">
    <property type="term" value="P:regulation of small GTPase mediated signal transduction"/>
    <property type="evidence" value="ECO:0007669"/>
    <property type="project" value="TreeGrafter"/>
</dbReference>
<dbReference type="InterPro" id="IPR008936">
    <property type="entry name" value="Rho_GTPase_activation_prot"/>
</dbReference>
<dbReference type="Proteomes" id="UP000186698">
    <property type="component" value="Chromosome 7S"/>
</dbReference>
<dbReference type="SUPFAM" id="SSF48350">
    <property type="entry name" value="GTPase activation domain, GAP"/>
    <property type="match status" value="1"/>
</dbReference>
<sequence>HHLGTGCKIPVQSQVYISTWAQAGNYHCSTVPEKGIVFGATLTEEGIAQIYQLIDYLHKNQRTEGLFRIPGDSHRQQIIKDLLNSGMDIDVESGEFHPNDVATLLKMYLSELPEPLLTHRHYNAHLKIT</sequence>
<reference evidence="4" key="1">
    <citation type="submission" date="2025-08" db="UniProtKB">
        <authorList>
            <consortium name="RefSeq"/>
        </authorList>
    </citation>
    <scope>IDENTIFICATION</scope>
    <source>
        <strain evidence="4">J_2021</strain>
        <tissue evidence="4">Erythrocytes</tissue>
    </source>
</reference>
<name>A0A8J1LDW8_XENLA</name>
<protein>
    <submittedName>
        <fullName evidence="4">Rho GTPase-activating protein 19-like</fullName>
    </submittedName>
</protein>
<evidence type="ECO:0000259" key="2">
    <source>
        <dbReference type="PROSITE" id="PS50238"/>
    </source>
</evidence>
<dbReference type="RefSeq" id="XP_041427189.1">
    <property type="nucleotide sequence ID" value="XM_041571255.1"/>
</dbReference>
<gene>
    <name evidence="4" type="primary">LOC121396390</name>
</gene>
<dbReference type="Pfam" id="PF00620">
    <property type="entry name" value="RhoGAP"/>
    <property type="match status" value="1"/>
</dbReference>
<accession>A0A8J1LDW8</accession>
<dbReference type="KEGG" id="xla:121396390"/>
<dbReference type="GO" id="GO:0005737">
    <property type="term" value="C:cytoplasm"/>
    <property type="evidence" value="ECO:0007669"/>
    <property type="project" value="TreeGrafter"/>
</dbReference>
<dbReference type="PROSITE" id="PS50238">
    <property type="entry name" value="RHOGAP"/>
    <property type="match status" value="1"/>
</dbReference>
<organism evidence="3 4">
    <name type="scientific">Xenopus laevis</name>
    <name type="common">African clawed frog</name>
    <dbReference type="NCBI Taxonomy" id="8355"/>
    <lineage>
        <taxon>Eukaryota</taxon>
        <taxon>Metazoa</taxon>
        <taxon>Chordata</taxon>
        <taxon>Craniata</taxon>
        <taxon>Vertebrata</taxon>
        <taxon>Euteleostomi</taxon>
        <taxon>Amphibia</taxon>
        <taxon>Batrachia</taxon>
        <taxon>Anura</taxon>
        <taxon>Pipoidea</taxon>
        <taxon>Pipidae</taxon>
        <taxon>Xenopodinae</taxon>
        <taxon>Xenopus</taxon>
        <taxon>Xenopus</taxon>
    </lineage>
</organism>
<evidence type="ECO:0000313" key="3">
    <source>
        <dbReference type="Proteomes" id="UP000186698"/>
    </source>
</evidence>
<dbReference type="GO" id="GO:0005096">
    <property type="term" value="F:GTPase activator activity"/>
    <property type="evidence" value="ECO:0007669"/>
    <property type="project" value="UniProtKB-KW"/>
</dbReference>
<feature type="domain" description="Rho-GAP" evidence="2">
    <location>
        <begin position="40"/>
        <end position="129"/>
    </location>
</feature>
<evidence type="ECO:0000313" key="4">
    <source>
        <dbReference type="RefSeq" id="XP_041427189.1"/>
    </source>
</evidence>
<dbReference type="OrthoDB" id="10061772at2759"/>
<feature type="non-terminal residue" evidence="4">
    <location>
        <position position="1"/>
    </location>
</feature>
<proteinExistence type="predicted"/>
<dbReference type="GeneID" id="121396390"/>
<dbReference type="PANTHER" id="PTHR14963:SF7">
    <property type="entry name" value="RHO GTPASE-ACTIVATING PROTEIN 19"/>
    <property type="match status" value="1"/>
</dbReference>
<dbReference type="GO" id="GO:0007165">
    <property type="term" value="P:signal transduction"/>
    <property type="evidence" value="ECO:0007669"/>
    <property type="project" value="InterPro"/>
</dbReference>
<dbReference type="CTD" id="121396390"/>
<dbReference type="AlphaFoldDB" id="A0A8J1LDW8"/>
<dbReference type="Gene3D" id="1.10.555.10">
    <property type="entry name" value="Rho GTPase activation protein"/>
    <property type="match status" value="1"/>
</dbReference>